<evidence type="ECO:0000313" key="3">
    <source>
        <dbReference type="Proteomes" id="UP000001449"/>
    </source>
</evidence>
<organism evidence="2 3">
    <name type="scientific">Thalassiosira pseudonana</name>
    <name type="common">Marine diatom</name>
    <name type="synonym">Cyclotella nana</name>
    <dbReference type="NCBI Taxonomy" id="35128"/>
    <lineage>
        <taxon>Eukaryota</taxon>
        <taxon>Sar</taxon>
        <taxon>Stramenopiles</taxon>
        <taxon>Ochrophyta</taxon>
        <taxon>Bacillariophyta</taxon>
        <taxon>Coscinodiscophyceae</taxon>
        <taxon>Thalassiosirophycidae</taxon>
        <taxon>Thalassiosirales</taxon>
        <taxon>Thalassiosiraceae</taxon>
        <taxon>Thalassiosira</taxon>
    </lineage>
</organism>
<feature type="compositionally biased region" description="Basic and acidic residues" evidence="1">
    <location>
        <begin position="513"/>
        <end position="527"/>
    </location>
</feature>
<reference evidence="2 3" key="1">
    <citation type="journal article" date="2004" name="Science">
        <title>The genome of the diatom Thalassiosira pseudonana: ecology, evolution, and metabolism.</title>
        <authorList>
            <person name="Armbrust E.V."/>
            <person name="Berges J.A."/>
            <person name="Bowler C."/>
            <person name="Green B.R."/>
            <person name="Martinez D."/>
            <person name="Putnam N.H."/>
            <person name="Zhou S."/>
            <person name="Allen A.E."/>
            <person name="Apt K.E."/>
            <person name="Bechner M."/>
            <person name="Brzezinski M.A."/>
            <person name="Chaal B.K."/>
            <person name="Chiovitti A."/>
            <person name="Davis A.K."/>
            <person name="Demarest M.S."/>
            <person name="Detter J.C."/>
            <person name="Glavina T."/>
            <person name="Goodstein D."/>
            <person name="Hadi M.Z."/>
            <person name="Hellsten U."/>
            <person name="Hildebrand M."/>
            <person name="Jenkins B.D."/>
            <person name="Jurka J."/>
            <person name="Kapitonov V.V."/>
            <person name="Kroger N."/>
            <person name="Lau W.W."/>
            <person name="Lane T.W."/>
            <person name="Larimer F.W."/>
            <person name="Lippmeier J.C."/>
            <person name="Lucas S."/>
            <person name="Medina M."/>
            <person name="Montsant A."/>
            <person name="Obornik M."/>
            <person name="Parker M.S."/>
            <person name="Palenik B."/>
            <person name="Pazour G.J."/>
            <person name="Richardson P.M."/>
            <person name="Rynearson T.A."/>
            <person name="Saito M.A."/>
            <person name="Schwartz D.C."/>
            <person name="Thamatrakoln K."/>
            <person name="Valentin K."/>
            <person name="Vardi A."/>
            <person name="Wilkerson F.P."/>
            <person name="Rokhsar D.S."/>
        </authorList>
    </citation>
    <scope>NUCLEOTIDE SEQUENCE [LARGE SCALE GENOMIC DNA]</scope>
    <source>
        <strain evidence="2 3">CCMP1335</strain>
    </source>
</reference>
<dbReference type="InParanoid" id="B8CBC0"/>
<feature type="region of interest" description="Disordered" evidence="1">
    <location>
        <begin position="118"/>
        <end position="249"/>
    </location>
</feature>
<sequence length="527" mass="56823">MTAGYAAAEQPSGLPPKQQTDTPVKMEPISTPTSQEARQETSSTAASEAYNRICGSPITFLSNISDSVCSGEKKGASVSSVDETKEVPSSIVYDGFCISCDDTISMYSAAVTELFVESDEKKEDDEKQAQEEAASTKGADDREDDKDDVRGSAKKSVTIKMMEKVRRVRPTKNKQPSSLVGMLSLKSVGSKETTSTKSENEDEEKPSNDDIVATESTEGSVASSGKKKKHFSSLLKNSRDAKKVSQADNVVDDSEADELFVSIEEGVDEVVTEKTYGDCVSKESKKEAVIGDNTEDTVDRSVKKEGMFKVESNVSNLSNGTASLTDESKASNETVREASAFTSEKAVSTPKKIAQSGGGLFERLFTCGAPTNVTTAIDEQTATSKEGTVVNQAELDGDFDESLNVEVLIEDVFIKSDEVLDVGAEQCVDQEEKSSDKKKIKSKVVLKVKVNPGFEVDDKGGDAVVMSSKSCEIETIVNQLNLQQLDGEEEVDATPKKEGTKAKLMSRFRRDSKKAVTDKDPAKKSQS</sequence>
<feature type="region of interest" description="Disordered" evidence="1">
    <location>
        <begin position="487"/>
        <end position="527"/>
    </location>
</feature>
<dbReference type="KEGG" id="tps:THAPSDRAFT_9440"/>
<dbReference type="Proteomes" id="UP000001449">
    <property type="component" value="Chromosome 13"/>
</dbReference>
<evidence type="ECO:0000313" key="2">
    <source>
        <dbReference type="EMBL" id="EED89291.1"/>
    </source>
</evidence>
<name>B8CBC0_THAPS</name>
<dbReference type="HOGENOM" id="CLU_517330_0_0_1"/>
<gene>
    <name evidence="2" type="ORF">THAPSDRAFT_9440</name>
</gene>
<accession>B8CBC0</accession>
<dbReference type="PaxDb" id="35128-Thaps9440"/>
<dbReference type="EMBL" id="CM000648">
    <property type="protein sequence ID" value="EED89291.1"/>
    <property type="molecule type" value="Genomic_DNA"/>
</dbReference>
<feature type="compositionally biased region" description="Polar residues" evidence="1">
    <location>
        <begin position="214"/>
        <end position="223"/>
    </location>
</feature>
<feature type="compositionally biased region" description="Polar residues" evidence="1">
    <location>
        <begin position="30"/>
        <end position="46"/>
    </location>
</feature>
<reference evidence="2 3" key="2">
    <citation type="journal article" date="2008" name="Nature">
        <title>The Phaeodactylum genome reveals the evolutionary history of diatom genomes.</title>
        <authorList>
            <person name="Bowler C."/>
            <person name="Allen A.E."/>
            <person name="Badger J.H."/>
            <person name="Grimwood J."/>
            <person name="Jabbari K."/>
            <person name="Kuo A."/>
            <person name="Maheswari U."/>
            <person name="Martens C."/>
            <person name="Maumus F."/>
            <person name="Otillar R.P."/>
            <person name="Rayko E."/>
            <person name="Salamov A."/>
            <person name="Vandepoele K."/>
            <person name="Beszteri B."/>
            <person name="Gruber A."/>
            <person name="Heijde M."/>
            <person name="Katinka M."/>
            <person name="Mock T."/>
            <person name="Valentin K."/>
            <person name="Verret F."/>
            <person name="Berges J.A."/>
            <person name="Brownlee C."/>
            <person name="Cadoret J.P."/>
            <person name="Chiovitti A."/>
            <person name="Choi C.J."/>
            <person name="Coesel S."/>
            <person name="De Martino A."/>
            <person name="Detter J.C."/>
            <person name="Durkin C."/>
            <person name="Falciatore A."/>
            <person name="Fournet J."/>
            <person name="Haruta M."/>
            <person name="Huysman M.J."/>
            <person name="Jenkins B.D."/>
            <person name="Jiroutova K."/>
            <person name="Jorgensen R.E."/>
            <person name="Joubert Y."/>
            <person name="Kaplan A."/>
            <person name="Kroger N."/>
            <person name="Kroth P.G."/>
            <person name="La Roche J."/>
            <person name="Lindquist E."/>
            <person name="Lommer M."/>
            <person name="Martin-Jezequel V."/>
            <person name="Lopez P.J."/>
            <person name="Lucas S."/>
            <person name="Mangogna M."/>
            <person name="McGinnis K."/>
            <person name="Medlin L.K."/>
            <person name="Montsant A."/>
            <person name="Oudot-Le Secq M.P."/>
            <person name="Napoli C."/>
            <person name="Obornik M."/>
            <person name="Parker M.S."/>
            <person name="Petit J.L."/>
            <person name="Porcel B.M."/>
            <person name="Poulsen N."/>
            <person name="Robison M."/>
            <person name="Rychlewski L."/>
            <person name="Rynearson T.A."/>
            <person name="Schmutz J."/>
            <person name="Shapiro H."/>
            <person name="Siaut M."/>
            <person name="Stanley M."/>
            <person name="Sussman M.R."/>
            <person name="Taylor A.R."/>
            <person name="Vardi A."/>
            <person name="von Dassow P."/>
            <person name="Vyverman W."/>
            <person name="Willis A."/>
            <person name="Wyrwicz L.S."/>
            <person name="Rokhsar D.S."/>
            <person name="Weissenbach J."/>
            <person name="Armbrust E.V."/>
            <person name="Green B.R."/>
            <person name="Van de Peer Y."/>
            <person name="Grigoriev I.V."/>
        </authorList>
    </citation>
    <scope>NUCLEOTIDE SEQUENCE [LARGE SCALE GENOMIC DNA]</scope>
    <source>
        <strain evidence="2 3">CCMP1335</strain>
    </source>
</reference>
<evidence type="ECO:0000256" key="1">
    <source>
        <dbReference type="SAM" id="MobiDB-lite"/>
    </source>
</evidence>
<feature type="region of interest" description="Disordered" evidence="1">
    <location>
        <begin position="1"/>
        <end position="48"/>
    </location>
</feature>
<feature type="compositionally biased region" description="Basic and acidic residues" evidence="1">
    <location>
        <begin position="118"/>
        <end position="130"/>
    </location>
</feature>
<dbReference type="AlphaFoldDB" id="B8CBC0"/>
<dbReference type="RefSeq" id="XP_002293555.1">
    <property type="nucleotide sequence ID" value="XM_002293519.1"/>
</dbReference>
<proteinExistence type="predicted"/>
<protein>
    <submittedName>
        <fullName evidence="2">Uncharacterized protein</fullName>
    </submittedName>
</protein>
<keyword evidence="3" id="KW-1185">Reference proteome</keyword>
<dbReference type="GeneID" id="7453031"/>